<protein>
    <submittedName>
        <fullName evidence="3">Uncharacterized protein</fullName>
    </submittedName>
</protein>
<keyword evidence="2" id="KW-0732">Signal</keyword>
<gene>
    <name evidence="3" type="ORF">BdWA1_002259</name>
</gene>
<dbReference type="EMBL" id="JALLKP010000003">
    <property type="protein sequence ID" value="KAK2195666.1"/>
    <property type="molecule type" value="Genomic_DNA"/>
</dbReference>
<keyword evidence="4" id="KW-1185">Reference proteome</keyword>
<feature type="signal peptide" evidence="2">
    <location>
        <begin position="1"/>
        <end position="17"/>
    </location>
</feature>
<sequence>MDLRWLLSIAIIGCKLAAGIGYNDEILAVKEGSLPSDGALFIYDGIRGKLSEHDALVSKLVENSQNNITELDKQLEEGQITTKENYNEFFNKLTNTLDEMGHIRNYIGLIPELIRNIEMIKEEMHEWDRRTLGDDLTMRVKTVMAGKKELLENLTNKINNIGEKLNELHLTRKFTRERIKSTLIQIGNCVSQIKRRQKMAFADIANIKKTLEELTPMNDEIRDTLKEQIFITNIVIMSLKEQARIMKTLEKEIEYLKEFLTPKERTILDREMAGNIEMTSSEAEEIEAHLINEIARLEMSIYAVQ</sequence>
<evidence type="ECO:0000313" key="4">
    <source>
        <dbReference type="Proteomes" id="UP001214638"/>
    </source>
</evidence>
<evidence type="ECO:0000256" key="2">
    <source>
        <dbReference type="SAM" id="SignalP"/>
    </source>
</evidence>
<dbReference type="Proteomes" id="UP001214638">
    <property type="component" value="Unassembled WGS sequence"/>
</dbReference>
<feature type="chain" id="PRO_5042139892" evidence="2">
    <location>
        <begin position="18"/>
        <end position="305"/>
    </location>
</feature>
<feature type="coiled-coil region" evidence="1">
    <location>
        <begin position="110"/>
        <end position="171"/>
    </location>
</feature>
<dbReference type="AlphaFoldDB" id="A0AAD9PJE5"/>
<evidence type="ECO:0000256" key="1">
    <source>
        <dbReference type="SAM" id="Coils"/>
    </source>
</evidence>
<keyword evidence="1" id="KW-0175">Coiled coil</keyword>
<organism evidence="3 4">
    <name type="scientific">Babesia duncani</name>
    <dbReference type="NCBI Taxonomy" id="323732"/>
    <lineage>
        <taxon>Eukaryota</taxon>
        <taxon>Sar</taxon>
        <taxon>Alveolata</taxon>
        <taxon>Apicomplexa</taxon>
        <taxon>Aconoidasida</taxon>
        <taxon>Piroplasmida</taxon>
        <taxon>Babesiidae</taxon>
        <taxon>Babesia</taxon>
    </lineage>
</organism>
<dbReference type="KEGG" id="bdw:94336557"/>
<accession>A0AAD9PJE5</accession>
<reference evidence="3" key="1">
    <citation type="journal article" date="2023" name="Nat. Microbiol.">
        <title>Babesia duncani multi-omics identifies virulence factors and drug targets.</title>
        <authorList>
            <person name="Singh P."/>
            <person name="Lonardi S."/>
            <person name="Liang Q."/>
            <person name="Vydyam P."/>
            <person name="Khabirova E."/>
            <person name="Fang T."/>
            <person name="Gihaz S."/>
            <person name="Thekkiniath J."/>
            <person name="Munshi M."/>
            <person name="Abel S."/>
            <person name="Ciampossin L."/>
            <person name="Batugedara G."/>
            <person name="Gupta M."/>
            <person name="Lu X.M."/>
            <person name="Lenz T."/>
            <person name="Chakravarty S."/>
            <person name="Cornillot E."/>
            <person name="Hu Y."/>
            <person name="Ma W."/>
            <person name="Gonzalez L.M."/>
            <person name="Sanchez S."/>
            <person name="Estrada K."/>
            <person name="Sanchez-Flores A."/>
            <person name="Montero E."/>
            <person name="Harb O.S."/>
            <person name="Le Roch K.G."/>
            <person name="Mamoun C.B."/>
        </authorList>
    </citation>
    <scope>NUCLEOTIDE SEQUENCE</scope>
    <source>
        <strain evidence="3">WA1</strain>
    </source>
</reference>
<dbReference type="GeneID" id="94336557"/>
<evidence type="ECO:0000313" key="3">
    <source>
        <dbReference type="EMBL" id="KAK2195666.1"/>
    </source>
</evidence>
<dbReference type="RefSeq" id="XP_067802509.1">
    <property type="nucleotide sequence ID" value="XM_067947287.1"/>
</dbReference>
<proteinExistence type="predicted"/>
<name>A0AAD9PJE5_9APIC</name>
<comment type="caution">
    <text evidence="3">The sequence shown here is derived from an EMBL/GenBank/DDBJ whole genome shotgun (WGS) entry which is preliminary data.</text>
</comment>